<gene>
    <name evidence="1" type="ORF">LAZ67_20000967</name>
</gene>
<name>A0ABY6LJM5_9ARAC</name>
<dbReference type="Proteomes" id="UP001235939">
    <property type="component" value="Chromosome 20"/>
</dbReference>
<evidence type="ECO:0000313" key="1">
    <source>
        <dbReference type="EMBL" id="UYV81372.1"/>
    </source>
</evidence>
<organism evidence="1 2">
    <name type="scientific">Cordylochernes scorpioides</name>
    <dbReference type="NCBI Taxonomy" id="51811"/>
    <lineage>
        <taxon>Eukaryota</taxon>
        <taxon>Metazoa</taxon>
        <taxon>Ecdysozoa</taxon>
        <taxon>Arthropoda</taxon>
        <taxon>Chelicerata</taxon>
        <taxon>Arachnida</taxon>
        <taxon>Pseudoscorpiones</taxon>
        <taxon>Cheliferoidea</taxon>
        <taxon>Chernetidae</taxon>
        <taxon>Cordylochernes</taxon>
    </lineage>
</organism>
<accession>A0ABY6LJM5</accession>
<keyword evidence="2" id="KW-1185">Reference proteome</keyword>
<proteinExistence type="predicted"/>
<protein>
    <submittedName>
        <fullName evidence="1">Uncharacterized protein</fullName>
    </submittedName>
</protein>
<dbReference type="EMBL" id="CP092882">
    <property type="protein sequence ID" value="UYV81372.1"/>
    <property type="molecule type" value="Genomic_DNA"/>
</dbReference>
<sequence>MTVLEKSTPVYNSCKEVEDRSYAVDSKQMLLSQEVGLLLTADAGLEVPEKDHVIKVVAKIMIFIKSNGLNNRLFQEFLSSFNLSLHDLENDSLAILESAKTRIYRHFLGLEIRGVQEDPLLVWRRTLSRWWSLPSS</sequence>
<reference evidence="1 2" key="1">
    <citation type="submission" date="2022-01" db="EMBL/GenBank/DDBJ databases">
        <title>A chromosomal length assembly of Cordylochernes scorpioides.</title>
        <authorList>
            <person name="Zeh D."/>
            <person name="Zeh J."/>
        </authorList>
    </citation>
    <scope>NUCLEOTIDE SEQUENCE [LARGE SCALE GENOMIC DNA]</scope>
    <source>
        <strain evidence="1">IN4F17</strain>
        <tissue evidence="1">Whole Body</tissue>
    </source>
</reference>
<evidence type="ECO:0000313" key="2">
    <source>
        <dbReference type="Proteomes" id="UP001235939"/>
    </source>
</evidence>